<dbReference type="Pfam" id="PF09407">
    <property type="entry name" value="AbiEi_1"/>
    <property type="match status" value="1"/>
</dbReference>
<proteinExistence type="predicted"/>
<evidence type="ECO:0000313" key="3">
    <source>
        <dbReference type="Proteomes" id="UP001291912"/>
    </source>
</evidence>
<evidence type="ECO:0000313" key="2">
    <source>
        <dbReference type="EMBL" id="MDZ8162365.1"/>
    </source>
</evidence>
<accession>A0ABU5N8D2</accession>
<dbReference type="Proteomes" id="UP001291912">
    <property type="component" value="Unassembled WGS sequence"/>
</dbReference>
<dbReference type="InterPro" id="IPR018547">
    <property type="entry name" value="AbiEi_C"/>
</dbReference>
<protein>
    <submittedName>
        <fullName evidence="2">Type IV toxin-antitoxin system AbiEi family antitoxin</fullName>
    </submittedName>
</protein>
<sequence length="182" mass="20139">MGPRFLYFAGHELSEAELCAARLDGDVIEVGEAWMPSDAVETAELRARSLRDLAPPVFTVSHLSAAWVHGAGDRPPGRHAVCRTEQARMHHVIDRRIVLHDRAVPDADRERIGGVWVTRPHRTLVDLARSGDEHHRFAARALARVVPGSAERALKWVKARERLPHRRAALALLTGLAAVTTT</sequence>
<organism evidence="2 3">
    <name type="scientific">Microbacterium aquimaris</name>
    <dbReference type="NCBI Taxonomy" id="459816"/>
    <lineage>
        <taxon>Bacteria</taxon>
        <taxon>Bacillati</taxon>
        <taxon>Actinomycetota</taxon>
        <taxon>Actinomycetes</taxon>
        <taxon>Micrococcales</taxon>
        <taxon>Microbacteriaceae</taxon>
        <taxon>Microbacterium</taxon>
    </lineage>
</organism>
<feature type="domain" description="AbiEi antitoxin C-terminal" evidence="1">
    <location>
        <begin position="63"/>
        <end position="132"/>
    </location>
</feature>
<reference evidence="2 3" key="1">
    <citation type="submission" date="2023-10" db="EMBL/GenBank/DDBJ databases">
        <title>Microbacterium xanthum sp. nov., isolated from seaweed.</title>
        <authorList>
            <person name="Lee S.D."/>
        </authorList>
    </citation>
    <scope>NUCLEOTIDE SEQUENCE [LARGE SCALE GENOMIC DNA]</scope>
    <source>
        <strain evidence="2 3">KCTC 19124</strain>
    </source>
</reference>
<keyword evidence="3" id="KW-1185">Reference proteome</keyword>
<name>A0ABU5N8D2_9MICO</name>
<gene>
    <name evidence="2" type="ORF">R2Q92_11030</name>
</gene>
<dbReference type="EMBL" id="JAWJYN010000002">
    <property type="protein sequence ID" value="MDZ8162365.1"/>
    <property type="molecule type" value="Genomic_DNA"/>
</dbReference>
<evidence type="ECO:0000259" key="1">
    <source>
        <dbReference type="Pfam" id="PF09407"/>
    </source>
</evidence>
<dbReference type="RefSeq" id="WP_322597620.1">
    <property type="nucleotide sequence ID" value="NZ_BAAAPT010000002.1"/>
</dbReference>
<comment type="caution">
    <text evidence="2">The sequence shown here is derived from an EMBL/GenBank/DDBJ whole genome shotgun (WGS) entry which is preliminary data.</text>
</comment>